<dbReference type="AlphaFoldDB" id="A0A1T5ADJ8"/>
<evidence type="ECO:0000259" key="1">
    <source>
        <dbReference type="Pfam" id="PF00248"/>
    </source>
</evidence>
<dbReference type="InterPro" id="IPR036812">
    <property type="entry name" value="NAD(P)_OxRdtase_dom_sf"/>
</dbReference>
<dbReference type="GO" id="GO:0016491">
    <property type="term" value="F:oxidoreductase activity"/>
    <property type="evidence" value="ECO:0007669"/>
    <property type="project" value="InterPro"/>
</dbReference>
<dbReference type="Pfam" id="PF00248">
    <property type="entry name" value="Aldo_ket_red"/>
    <property type="match status" value="1"/>
</dbReference>
<evidence type="ECO:0000313" key="3">
    <source>
        <dbReference type="Proteomes" id="UP000190339"/>
    </source>
</evidence>
<evidence type="ECO:0000313" key="2">
    <source>
        <dbReference type="EMBL" id="SKB33000.1"/>
    </source>
</evidence>
<dbReference type="STRING" id="561365.SAMN05660866_00858"/>
<keyword evidence="3" id="KW-1185">Reference proteome</keyword>
<dbReference type="InterPro" id="IPR050523">
    <property type="entry name" value="AKR_Detox_Biosynth"/>
</dbReference>
<dbReference type="EMBL" id="FUYL01000002">
    <property type="protein sequence ID" value="SKB33000.1"/>
    <property type="molecule type" value="Genomic_DNA"/>
</dbReference>
<dbReference type="GO" id="GO:0005829">
    <property type="term" value="C:cytosol"/>
    <property type="evidence" value="ECO:0007669"/>
    <property type="project" value="TreeGrafter"/>
</dbReference>
<dbReference type="SUPFAM" id="SSF51430">
    <property type="entry name" value="NAD(P)-linked oxidoreductase"/>
    <property type="match status" value="1"/>
</dbReference>
<name>A0A1T5ADJ8_9FLAO</name>
<gene>
    <name evidence="2" type="ORF">SAMN05660866_00858</name>
</gene>
<reference evidence="3" key="1">
    <citation type="submission" date="2017-02" db="EMBL/GenBank/DDBJ databases">
        <authorList>
            <person name="Varghese N."/>
            <person name="Submissions S."/>
        </authorList>
    </citation>
    <scope>NUCLEOTIDE SEQUENCE [LARGE SCALE GENOMIC DNA]</scope>
    <source>
        <strain evidence="3">DSM 23546</strain>
    </source>
</reference>
<dbReference type="PANTHER" id="PTHR43364:SF1">
    <property type="entry name" value="OXIDOREDUCTASE YDHF"/>
    <property type="match status" value="1"/>
</dbReference>
<dbReference type="InterPro" id="IPR020471">
    <property type="entry name" value="AKR"/>
</dbReference>
<accession>A0A1T5ADJ8</accession>
<dbReference type="OrthoDB" id="9773828at2"/>
<dbReference type="RefSeq" id="WP_079511362.1">
    <property type="nucleotide sequence ID" value="NZ_FUYL01000002.1"/>
</dbReference>
<dbReference type="PRINTS" id="PR00069">
    <property type="entry name" value="ALDKETRDTASE"/>
</dbReference>
<dbReference type="InterPro" id="IPR023210">
    <property type="entry name" value="NADP_OxRdtase_dom"/>
</dbReference>
<organism evidence="2 3">
    <name type="scientific">Maribacter arcticus</name>
    <dbReference type="NCBI Taxonomy" id="561365"/>
    <lineage>
        <taxon>Bacteria</taxon>
        <taxon>Pseudomonadati</taxon>
        <taxon>Bacteroidota</taxon>
        <taxon>Flavobacteriia</taxon>
        <taxon>Flavobacteriales</taxon>
        <taxon>Flavobacteriaceae</taxon>
        <taxon>Maribacter</taxon>
    </lineage>
</organism>
<proteinExistence type="predicted"/>
<feature type="domain" description="NADP-dependent oxidoreductase" evidence="1">
    <location>
        <begin position="9"/>
        <end position="280"/>
    </location>
</feature>
<protein>
    <submittedName>
        <fullName evidence="2">Predicted oxidoreductase</fullName>
    </submittedName>
</protein>
<sequence length="291" mass="33476">MNNTLKYSRIIAGTMTWGKWGKKHSTKEMIELMNHCLENNITTFDHADIYGDYTTEEQFGKAFTESSIKRKNIQIISKCGIQFDAEERSNKVKHYDYNKDYIIWSVERSLKMLRTEYLDMLLLHRPSPLMNPSEIAAAISKLKKEGKIKQFGVSNFTPSQIKLIEKETKVDANQVEYSLSSNEVMNDGTLDDCIINERLAMSWSPLGNYFREESQANKRIKNVLSDLTKKYNATEDQLLLAWILKHPSKIHPVVGTATPKRLKLAMDAVNIEMELQDWFALLEANEGNEVA</sequence>
<dbReference type="Gene3D" id="3.20.20.100">
    <property type="entry name" value="NADP-dependent oxidoreductase domain"/>
    <property type="match status" value="1"/>
</dbReference>
<dbReference type="Proteomes" id="UP000190339">
    <property type="component" value="Unassembled WGS sequence"/>
</dbReference>
<dbReference type="PANTHER" id="PTHR43364">
    <property type="entry name" value="NADH-SPECIFIC METHYLGLYOXAL REDUCTASE-RELATED"/>
    <property type="match status" value="1"/>
</dbReference>